<feature type="domain" description="Mannitol dehydrogenase C-terminal" evidence="8">
    <location>
        <begin position="298"/>
        <end position="476"/>
    </location>
</feature>
<gene>
    <name evidence="9" type="ORF">BKA08_001528</name>
</gene>
<dbReference type="InterPro" id="IPR013131">
    <property type="entry name" value="Mannitol_DH_N"/>
</dbReference>
<dbReference type="InterPro" id="IPR050988">
    <property type="entry name" value="Mannitol_DH/Oxidoreductase"/>
</dbReference>
<dbReference type="Proteomes" id="UP000516957">
    <property type="component" value="Unassembled WGS sequence"/>
</dbReference>
<dbReference type="PANTHER" id="PTHR43362:SF1">
    <property type="entry name" value="MANNITOL DEHYDROGENASE 2-RELATED"/>
    <property type="match status" value="1"/>
</dbReference>
<dbReference type="GO" id="GO:0019594">
    <property type="term" value="P:mannitol metabolic process"/>
    <property type="evidence" value="ECO:0007669"/>
    <property type="project" value="InterPro"/>
</dbReference>
<evidence type="ECO:0000313" key="9">
    <source>
        <dbReference type="EMBL" id="NYD57290.1"/>
    </source>
</evidence>
<evidence type="ECO:0000259" key="8">
    <source>
        <dbReference type="Pfam" id="PF08125"/>
    </source>
</evidence>
<accession>A0A7Y9F211</accession>
<dbReference type="FunFam" id="3.40.50.720:FF:000129">
    <property type="entry name" value="D-mannonate oxidoreductase"/>
    <property type="match status" value="1"/>
</dbReference>
<comment type="catalytic activity">
    <reaction evidence="5">
        <text>D-mannitol 1-phosphate + NAD(+) = beta-D-fructose 6-phosphate + NADH + H(+)</text>
        <dbReference type="Rhea" id="RHEA:19661"/>
        <dbReference type="ChEBI" id="CHEBI:15378"/>
        <dbReference type="ChEBI" id="CHEBI:57540"/>
        <dbReference type="ChEBI" id="CHEBI:57634"/>
        <dbReference type="ChEBI" id="CHEBI:57945"/>
        <dbReference type="ChEBI" id="CHEBI:61381"/>
        <dbReference type="EC" id="1.1.1.17"/>
    </reaction>
</comment>
<dbReference type="InterPro" id="IPR013118">
    <property type="entry name" value="Mannitol_DH_C"/>
</dbReference>
<dbReference type="Pfam" id="PF01232">
    <property type="entry name" value="Mannitol_dh"/>
    <property type="match status" value="1"/>
</dbReference>
<evidence type="ECO:0000256" key="6">
    <source>
        <dbReference type="ARBA" id="ARBA00061451"/>
    </source>
</evidence>
<evidence type="ECO:0000313" key="10">
    <source>
        <dbReference type="Proteomes" id="UP000516957"/>
    </source>
</evidence>
<keyword evidence="3 9" id="KW-0560">Oxidoreductase</keyword>
<dbReference type="Gene3D" id="1.10.1040.10">
    <property type="entry name" value="N-(1-d-carboxylethyl)-l-norvaline Dehydrogenase, domain 2"/>
    <property type="match status" value="1"/>
</dbReference>
<proteinExistence type="inferred from homology"/>
<evidence type="ECO:0000256" key="5">
    <source>
        <dbReference type="ARBA" id="ARBA00048615"/>
    </source>
</evidence>
<dbReference type="InterPro" id="IPR000669">
    <property type="entry name" value="Mannitol_DH"/>
</dbReference>
<comment type="similarity">
    <text evidence="6">Belongs to the mannitol dehydrogenase family. UxuB subfamily.</text>
</comment>
<dbReference type="PROSITE" id="PS00974">
    <property type="entry name" value="MANNITOL_DHGENASE"/>
    <property type="match status" value="1"/>
</dbReference>
<comment type="caution">
    <text evidence="9">The sequence shown here is derived from an EMBL/GenBank/DDBJ whole genome shotgun (WGS) entry which is preliminary data.</text>
</comment>
<evidence type="ECO:0000256" key="1">
    <source>
        <dbReference type="ARBA" id="ARBA00012939"/>
    </source>
</evidence>
<dbReference type="Gene3D" id="3.40.50.720">
    <property type="entry name" value="NAD(P)-binding Rossmann-like Domain"/>
    <property type="match status" value="1"/>
</dbReference>
<keyword evidence="4" id="KW-0520">NAD</keyword>
<dbReference type="InterPro" id="IPR013328">
    <property type="entry name" value="6PGD_dom2"/>
</dbReference>
<dbReference type="EMBL" id="JACCBE010000001">
    <property type="protein sequence ID" value="NYD57290.1"/>
    <property type="molecule type" value="Genomic_DNA"/>
</dbReference>
<dbReference type="PRINTS" id="PR00084">
    <property type="entry name" value="MTLDHDRGNASE"/>
</dbReference>
<dbReference type="InterPro" id="IPR008927">
    <property type="entry name" value="6-PGluconate_DH-like_C_sf"/>
</dbReference>
<evidence type="ECO:0000256" key="3">
    <source>
        <dbReference type="ARBA" id="ARBA00023002"/>
    </source>
</evidence>
<feature type="domain" description="Mannitol dehydrogenase N-terminal" evidence="7">
    <location>
        <begin position="36"/>
        <end position="288"/>
    </location>
</feature>
<organism evidence="9 10">
    <name type="scientific">Nocardioides marinisabuli</name>
    <dbReference type="NCBI Taxonomy" id="419476"/>
    <lineage>
        <taxon>Bacteria</taxon>
        <taxon>Bacillati</taxon>
        <taxon>Actinomycetota</taxon>
        <taxon>Actinomycetes</taxon>
        <taxon>Propionibacteriales</taxon>
        <taxon>Nocardioidaceae</taxon>
        <taxon>Nocardioides</taxon>
    </lineage>
</organism>
<sequence>MSAATTARTPLRQDTLAQVGERVPVPTYDRGALRHGIAHLGVGGFHRAHQAMYLDELMNRGEALDWAITGVGLMPGDARMAEAMAAQDCLYTVVVKHPDGSREPRVVGSMVDYLFAPERGAEVLDLLADPATRIVSLTVTEGGYHVHQVTGELDADDDGLRHDLALADGELPVTAFGYVVEALARRRAAGTAPFTVMSCDNIQGNGHVASRMLTAFARLRDPALADWIAAEVRFPNSMVDRITPVTTPEDREDLAAHSGVADAWPVVCEPFTQWVLEDDFVGGDRPALEDVDVQVVPDVTPYELMKLRLLNAGHQALAYLGVLAGYTYAHEAAADPLLERYLLGYMEQEASPTLAPLPGLDLDAYRHRLIERFANPEIRDTLARLCAESSDRIPKWLLPVVRERLAAGGEVRHAALTVAAWSRYAEAVDEQGQPIEVVDRRRDAVLARARAQAEDPLAFLRDPDLFGDLVDEPGFTGPYLEARALLHQVGAKETLRRWVG</sequence>
<dbReference type="Pfam" id="PF08125">
    <property type="entry name" value="Mannitol_dh_C"/>
    <property type="match status" value="1"/>
</dbReference>
<dbReference type="SUPFAM" id="SSF48179">
    <property type="entry name" value="6-phosphogluconate dehydrogenase C-terminal domain-like"/>
    <property type="match status" value="1"/>
</dbReference>
<dbReference type="GO" id="GO:0008926">
    <property type="term" value="F:mannitol-1-phosphate 5-dehydrogenase activity"/>
    <property type="evidence" value="ECO:0007669"/>
    <property type="project" value="UniProtKB-EC"/>
</dbReference>
<dbReference type="InterPro" id="IPR036291">
    <property type="entry name" value="NAD(P)-bd_dom_sf"/>
</dbReference>
<dbReference type="SUPFAM" id="SSF51735">
    <property type="entry name" value="NAD(P)-binding Rossmann-fold domains"/>
    <property type="match status" value="1"/>
</dbReference>
<evidence type="ECO:0000256" key="2">
    <source>
        <dbReference type="ARBA" id="ARBA00016219"/>
    </source>
</evidence>
<reference evidence="9 10" key="1">
    <citation type="submission" date="2020-07" db="EMBL/GenBank/DDBJ databases">
        <title>Sequencing the genomes of 1000 actinobacteria strains.</title>
        <authorList>
            <person name="Klenk H.-P."/>
        </authorList>
    </citation>
    <scope>NUCLEOTIDE SEQUENCE [LARGE SCALE GENOMIC DNA]</scope>
    <source>
        <strain evidence="9 10">DSM 18965</strain>
    </source>
</reference>
<dbReference type="RefSeq" id="WP_179615078.1">
    <property type="nucleotide sequence ID" value="NZ_CP059163.1"/>
</dbReference>
<keyword evidence="10" id="KW-1185">Reference proteome</keyword>
<dbReference type="InterPro" id="IPR023027">
    <property type="entry name" value="Mannitol_DH_CS"/>
</dbReference>
<dbReference type="PANTHER" id="PTHR43362">
    <property type="entry name" value="MANNITOL DEHYDROGENASE DSF1-RELATED"/>
    <property type="match status" value="1"/>
</dbReference>
<protein>
    <recommendedName>
        <fullName evidence="2">Mannitol-1-phosphate 5-dehydrogenase</fullName>
        <ecNumber evidence="1">1.1.1.17</ecNumber>
    </recommendedName>
</protein>
<dbReference type="AlphaFoldDB" id="A0A7Y9F211"/>
<dbReference type="EC" id="1.1.1.17" evidence="1"/>
<evidence type="ECO:0000256" key="4">
    <source>
        <dbReference type="ARBA" id="ARBA00023027"/>
    </source>
</evidence>
<name>A0A7Y9F211_9ACTN</name>
<evidence type="ECO:0000259" key="7">
    <source>
        <dbReference type="Pfam" id="PF01232"/>
    </source>
</evidence>